<reference evidence="2" key="2">
    <citation type="submission" date="2023-01" db="EMBL/GenBank/DDBJ databases">
        <title>Draft genome sequence of Paraferrimonas sedimenticola strain NBRC 101628.</title>
        <authorList>
            <person name="Sun Q."/>
            <person name="Mori K."/>
        </authorList>
    </citation>
    <scope>NUCLEOTIDE SEQUENCE</scope>
    <source>
        <strain evidence="2">NBRC 101628</strain>
    </source>
</reference>
<organism evidence="2 3">
    <name type="scientific">Paraferrimonas sedimenticola</name>
    <dbReference type="NCBI Taxonomy" id="375674"/>
    <lineage>
        <taxon>Bacteria</taxon>
        <taxon>Pseudomonadati</taxon>
        <taxon>Pseudomonadota</taxon>
        <taxon>Gammaproteobacteria</taxon>
        <taxon>Alteromonadales</taxon>
        <taxon>Ferrimonadaceae</taxon>
        <taxon>Paraferrimonas</taxon>
    </lineage>
</organism>
<reference evidence="2" key="1">
    <citation type="journal article" date="2014" name="Int. J. Syst. Evol. Microbiol.">
        <title>Complete genome sequence of Corynebacterium casei LMG S-19264T (=DSM 44701T), isolated from a smear-ripened cheese.</title>
        <authorList>
            <consortium name="US DOE Joint Genome Institute (JGI-PGF)"/>
            <person name="Walter F."/>
            <person name="Albersmeier A."/>
            <person name="Kalinowski J."/>
            <person name="Ruckert C."/>
        </authorList>
    </citation>
    <scope>NUCLEOTIDE SEQUENCE</scope>
    <source>
        <strain evidence="2">NBRC 101628</strain>
    </source>
</reference>
<proteinExistence type="predicted"/>
<dbReference type="Gene3D" id="2.60.40.3230">
    <property type="match status" value="1"/>
</dbReference>
<evidence type="ECO:0000256" key="1">
    <source>
        <dbReference type="SAM" id="SignalP"/>
    </source>
</evidence>
<dbReference type="AlphaFoldDB" id="A0AA37W153"/>
<keyword evidence="1" id="KW-0732">Signal</keyword>
<evidence type="ECO:0008006" key="4">
    <source>
        <dbReference type="Google" id="ProtNLM"/>
    </source>
</evidence>
<dbReference type="RefSeq" id="WP_095505120.1">
    <property type="nucleotide sequence ID" value="NZ_BSNC01000004.1"/>
</dbReference>
<evidence type="ECO:0000313" key="2">
    <source>
        <dbReference type="EMBL" id="GLP96448.1"/>
    </source>
</evidence>
<dbReference type="PROSITE" id="PS51257">
    <property type="entry name" value="PROKAR_LIPOPROTEIN"/>
    <property type="match status" value="1"/>
</dbReference>
<comment type="caution">
    <text evidence="2">The sequence shown here is derived from an EMBL/GenBank/DDBJ whole genome shotgun (WGS) entry which is preliminary data.</text>
</comment>
<dbReference type="InterPro" id="IPR010824">
    <property type="entry name" value="DUF1425"/>
</dbReference>
<feature type="signal peptide" evidence="1">
    <location>
        <begin position="1"/>
        <end position="18"/>
    </location>
</feature>
<dbReference type="EMBL" id="BSNC01000004">
    <property type="protein sequence ID" value="GLP96448.1"/>
    <property type="molecule type" value="Genomic_DNA"/>
</dbReference>
<protein>
    <recommendedName>
        <fullName evidence="4">DUF1425 domain-containing protein</fullName>
    </recommendedName>
</protein>
<evidence type="ECO:0000313" key="3">
    <source>
        <dbReference type="Proteomes" id="UP001161422"/>
    </source>
</evidence>
<dbReference type="InterPro" id="IPR038483">
    <property type="entry name" value="YcfL-like_sf"/>
</dbReference>
<feature type="chain" id="PRO_5041290264" description="DUF1425 domain-containing protein" evidence="1">
    <location>
        <begin position="19"/>
        <end position="143"/>
    </location>
</feature>
<name>A0AA37W153_9GAMM</name>
<dbReference type="Pfam" id="PF07233">
    <property type="entry name" value="DUF1425"/>
    <property type="match status" value="1"/>
</dbReference>
<keyword evidence="3" id="KW-1185">Reference proteome</keyword>
<sequence length="143" mass="15398">MTSLYRSLILAASLAVLAACAPSTGGVSVSSDGTTRIDNSSFEKKVTIAQVRNRLQGDQMQGSAVLVSRASSDMRVQYRFSWFDINGYAIDDEGQAWKSVKLHGGQQLPVNALAPNNTAVKFEVYVREAIAHNCGGGRVKPFC</sequence>
<dbReference type="Proteomes" id="UP001161422">
    <property type="component" value="Unassembled WGS sequence"/>
</dbReference>
<gene>
    <name evidence="2" type="ORF">GCM10007895_17540</name>
</gene>
<dbReference type="CDD" id="cd09030">
    <property type="entry name" value="DUF1425"/>
    <property type="match status" value="1"/>
</dbReference>
<accession>A0AA37W153</accession>